<reference evidence="1 2" key="1">
    <citation type="journal article" date="2021" name="Elife">
        <title>Chloroplast acquisition without the gene transfer in kleptoplastic sea slugs, Plakobranchus ocellatus.</title>
        <authorList>
            <person name="Maeda T."/>
            <person name="Takahashi S."/>
            <person name="Yoshida T."/>
            <person name="Shimamura S."/>
            <person name="Takaki Y."/>
            <person name="Nagai Y."/>
            <person name="Toyoda A."/>
            <person name="Suzuki Y."/>
            <person name="Arimoto A."/>
            <person name="Ishii H."/>
            <person name="Satoh N."/>
            <person name="Nishiyama T."/>
            <person name="Hasebe M."/>
            <person name="Maruyama T."/>
            <person name="Minagawa J."/>
            <person name="Obokata J."/>
            <person name="Shigenobu S."/>
        </authorList>
    </citation>
    <scope>NUCLEOTIDE SEQUENCE [LARGE SCALE GENOMIC DNA]</scope>
</reference>
<evidence type="ECO:0000313" key="1">
    <source>
        <dbReference type="EMBL" id="GFN93310.1"/>
    </source>
</evidence>
<dbReference type="PANTHER" id="PTHR24401:SF29">
    <property type="entry name" value="SI:CH211-243P7.3-RELATED"/>
    <property type="match status" value="1"/>
</dbReference>
<comment type="caution">
    <text evidence="1">The sequence shown here is derived from an EMBL/GenBank/DDBJ whole genome shotgun (WGS) entry which is preliminary data.</text>
</comment>
<protein>
    <submittedName>
        <fullName evidence="1">Uncharacterized protein</fullName>
    </submittedName>
</protein>
<evidence type="ECO:0000313" key="2">
    <source>
        <dbReference type="Proteomes" id="UP000735302"/>
    </source>
</evidence>
<dbReference type="Proteomes" id="UP000735302">
    <property type="component" value="Unassembled WGS sequence"/>
</dbReference>
<dbReference type="AlphaFoldDB" id="A0AAV3ZF99"/>
<sequence length="100" mass="10558">MSAQDNVKTGFNPSPITSQVFQYGGEISAAGAGCEGKRMPSVSPFPSPKWLLSVYVAVVFSDLEELKSAITSTLGKILKMDSTRGVTKKLASSGSRTAAW</sequence>
<dbReference type="PANTHER" id="PTHR24401">
    <property type="entry name" value="SI:CH211-243P7.3-RELATED"/>
    <property type="match status" value="1"/>
</dbReference>
<name>A0AAV3ZF99_9GAST</name>
<dbReference type="EMBL" id="BLXT01002329">
    <property type="protein sequence ID" value="GFN93310.1"/>
    <property type="molecule type" value="Genomic_DNA"/>
</dbReference>
<proteinExistence type="predicted"/>
<organism evidence="1 2">
    <name type="scientific">Plakobranchus ocellatus</name>
    <dbReference type="NCBI Taxonomy" id="259542"/>
    <lineage>
        <taxon>Eukaryota</taxon>
        <taxon>Metazoa</taxon>
        <taxon>Spiralia</taxon>
        <taxon>Lophotrochozoa</taxon>
        <taxon>Mollusca</taxon>
        <taxon>Gastropoda</taxon>
        <taxon>Heterobranchia</taxon>
        <taxon>Euthyneura</taxon>
        <taxon>Panpulmonata</taxon>
        <taxon>Sacoglossa</taxon>
        <taxon>Placobranchoidea</taxon>
        <taxon>Plakobranchidae</taxon>
        <taxon>Plakobranchus</taxon>
    </lineage>
</organism>
<keyword evidence="2" id="KW-1185">Reference proteome</keyword>
<gene>
    <name evidence="1" type="ORF">PoB_001981600</name>
</gene>
<accession>A0AAV3ZF99</accession>